<reference evidence="1 2" key="1">
    <citation type="submission" date="2023-08" db="EMBL/GenBank/DDBJ databases">
        <title>Implementing the SeqCode for naming new Mesorhizobium species isolated from Vachellia karroo root nodules.</title>
        <authorList>
            <person name="Van Lill M."/>
        </authorList>
    </citation>
    <scope>NUCLEOTIDE SEQUENCE [LARGE SCALE GENOMIC DNA]</scope>
    <source>
        <strain evidence="1 2">VK3E</strain>
    </source>
</reference>
<comment type="caution">
    <text evidence="1">The sequence shown here is derived from an EMBL/GenBank/DDBJ whole genome shotgun (WGS) entry which is preliminary data.</text>
</comment>
<gene>
    <name evidence="1" type="ORF">RFM51_12730</name>
</gene>
<evidence type="ECO:0000313" key="1">
    <source>
        <dbReference type="EMBL" id="MDX8440460.1"/>
    </source>
</evidence>
<sequence length="229" mass="26023">MCERLARICAFFGVPMERAQEAQMTHRREILTIGHSTLSYEQFLHLLRRAGVTAVADVRSAPYSRHFPHFNRDALREELRQDNIDYRFVGEKLGGRPADKTFFCEGVADYERMAMAPAFEQGLELVIEGAKKHRIAIMCSEHDPLDCHRCLLVSRALAERGILTKHILSNGSIVGHSEIVERLLRLEGQLGDDLFLSQDERLAAAYRKRARKVAYAERSSDLADRVAAE</sequence>
<proteinExistence type="predicted"/>
<evidence type="ECO:0000313" key="2">
    <source>
        <dbReference type="Proteomes" id="UP001272097"/>
    </source>
</evidence>
<dbReference type="RefSeq" id="WP_320214369.1">
    <property type="nucleotide sequence ID" value="NZ_JAVIIS010000015.1"/>
</dbReference>
<dbReference type="Proteomes" id="UP001272097">
    <property type="component" value="Unassembled WGS sequence"/>
</dbReference>
<accession>A0ABU4WWL5</accession>
<dbReference type="PANTHER" id="PTHR39337:SF1">
    <property type="entry name" value="BLR5642 PROTEIN"/>
    <property type="match status" value="1"/>
</dbReference>
<name>A0ABU4WWL5_9HYPH</name>
<dbReference type="Pfam" id="PF04343">
    <property type="entry name" value="DUF488"/>
    <property type="match status" value="1"/>
</dbReference>
<dbReference type="InterPro" id="IPR007438">
    <property type="entry name" value="DUF488"/>
</dbReference>
<dbReference type="PANTHER" id="PTHR39337">
    <property type="entry name" value="BLR5642 PROTEIN"/>
    <property type="match status" value="1"/>
</dbReference>
<keyword evidence="2" id="KW-1185">Reference proteome</keyword>
<protein>
    <submittedName>
        <fullName evidence="1">DUF488 domain-containing protein</fullName>
    </submittedName>
</protein>
<organism evidence="1 2">
    <name type="scientific">Mesorhizobium australafricanum</name>
    <dbReference type="NCBI Taxonomy" id="3072311"/>
    <lineage>
        <taxon>Bacteria</taxon>
        <taxon>Pseudomonadati</taxon>
        <taxon>Pseudomonadota</taxon>
        <taxon>Alphaproteobacteria</taxon>
        <taxon>Hyphomicrobiales</taxon>
        <taxon>Phyllobacteriaceae</taxon>
        <taxon>Mesorhizobium</taxon>
    </lineage>
</organism>
<dbReference type="EMBL" id="JAVIIS010000015">
    <property type="protein sequence ID" value="MDX8440460.1"/>
    <property type="molecule type" value="Genomic_DNA"/>
</dbReference>